<feature type="region of interest" description="Disordered" evidence="1">
    <location>
        <begin position="1"/>
        <end position="38"/>
    </location>
</feature>
<protein>
    <submittedName>
        <fullName evidence="2">Uncharacterized protein</fullName>
    </submittedName>
</protein>
<dbReference type="Proteomes" id="UP000324222">
    <property type="component" value="Unassembled WGS sequence"/>
</dbReference>
<dbReference type="EMBL" id="VSRR010006467">
    <property type="protein sequence ID" value="MPC44854.1"/>
    <property type="molecule type" value="Genomic_DNA"/>
</dbReference>
<evidence type="ECO:0000256" key="1">
    <source>
        <dbReference type="SAM" id="MobiDB-lite"/>
    </source>
</evidence>
<feature type="compositionally biased region" description="Pro residues" evidence="1">
    <location>
        <begin position="25"/>
        <end position="35"/>
    </location>
</feature>
<reference evidence="2 3" key="1">
    <citation type="submission" date="2019-05" db="EMBL/GenBank/DDBJ databases">
        <title>Another draft genome of Portunus trituberculatus and its Hox gene families provides insights of decapod evolution.</title>
        <authorList>
            <person name="Jeong J.-H."/>
            <person name="Song I."/>
            <person name="Kim S."/>
            <person name="Choi T."/>
            <person name="Kim D."/>
            <person name="Ryu S."/>
            <person name="Kim W."/>
        </authorList>
    </citation>
    <scope>NUCLEOTIDE SEQUENCE [LARGE SCALE GENOMIC DNA]</scope>
    <source>
        <tissue evidence="2">Muscle</tissue>
    </source>
</reference>
<evidence type="ECO:0000313" key="2">
    <source>
        <dbReference type="EMBL" id="MPC44854.1"/>
    </source>
</evidence>
<gene>
    <name evidence="2" type="ORF">E2C01_038534</name>
</gene>
<dbReference type="AlphaFoldDB" id="A0A5B7FKD7"/>
<proteinExistence type="predicted"/>
<accession>A0A5B7FKD7</accession>
<name>A0A5B7FKD7_PORTR</name>
<keyword evidence="3" id="KW-1185">Reference proteome</keyword>
<evidence type="ECO:0000313" key="3">
    <source>
        <dbReference type="Proteomes" id="UP000324222"/>
    </source>
</evidence>
<sequence>MPGRVTTTPTAAAAPLLLHSRAHSPSPPPTVPPGPRVKADRHAHVVPIEDTPVLASSSGTLGHSPAHVQVSRPFQAQGFTLFPLPKLHNYL</sequence>
<organism evidence="2 3">
    <name type="scientific">Portunus trituberculatus</name>
    <name type="common">Swimming crab</name>
    <name type="synonym">Neptunus trituberculatus</name>
    <dbReference type="NCBI Taxonomy" id="210409"/>
    <lineage>
        <taxon>Eukaryota</taxon>
        <taxon>Metazoa</taxon>
        <taxon>Ecdysozoa</taxon>
        <taxon>Arthropoda</taxon>
        <taxon>Crustacea</taxon>
        <taxon>Multicrustacea</taxon>
        <taxon>Malacostraca</taxon>
        <taxon>Eumalacostraca</taxon>
        <taxon>Eucarida</taxon>
        <taxon>Decapoda</taxon>
        <taxon>Pleocyemata</taxon>
        <taxon>Brachyura</taxon>
        <taxon>Eubrachyura</taxon>
        <taxon>Portunoidea</taxon>
        <taxon>Portunidae</taxon>
        <taxon>Portuninae</taxon>
        <taxon>Portunus</taxon>
    </lineage>
</organism>
<feature type="compositionally biased region" description="Low complexity" evidence="1">
    <location>
        <begin position="1"/>
        <end position="18"/>
    </location>
</feature>
<comment type="caution">
    <text evidence="2">The sequence shown here is derived from an EMBL/GenBank/DDBJ whole genome shotgun (WGS) entry which is preliminary data.</text>
</comment>